<keyword evidence="6" id="KW-1185">Reference proteome</keyword>
<protein>
    <submittedName>
        <fullName evidence="5">Predicted dienelactone hydrolase</fullName>
    </submittedName>
</protein>
<dbReference type="OrthoDB" id="9814760at2"/>
<name>A0A1M7ZDQ9_9HYPH</name>
<dbReference type="PANTHER" id="PTHR10272">
    <property type="entry name" value="PLATELET-ACTIVATING FACTOR ACETYLHYDROLASE"/>
    <property type="match status" value="1"/>
</dbReference>
<evidence type="ECO:0000256" key="2">
    <source>
        <dbReference type="ARBA" id="ARBA00022963"/>
    </source>
</evidence>
<organism evidence="5 6">
    <name type="scientific">Pseudoxanthobacter soli DSM 19599</name>
    <dbReference type="NCBI Taxonomy" id="1123029"/>
    <lineage>
        <taxon>Bacteria</taxon>
        <taxon>Pseudomonadati</taxon>
        <taxon>Pseudomonadota</taxon>
        <taxon>Alphaproteobacteria</taxon>
        <taxon>Hyphomicrobiales</taxon>
        <taxon>Segnochrobactraceae</taxon>
        <taxon>Pseudoxanthobacter</taxon>
    </lineage>
</organism>
<reference evidence="5 6" key="1">
    <citation type="submission" date="2016-12" db="EMBL/GenBank/DDBJ databases">
        <authorList>
            <person name="Song W.-J."/>
            <person name="Kurnit D.M."/>
        </authorList>
    </citation>
    <scope>NUCLEOTIDE SEQUENCE [LARGE SCALE GENOMIC DNA]</scope>
    <source>
        <strain evidence="5 6">DSM 19599</strain>
    </source>
</reference>
<proteinExistence type="predicted"/>
<evidence type="ECO:0000256" key="1">
    <source>
        <dbReference type="ARBA" id="ARBA00022801"/>
    </source>
</evidence>
<dbReference type="STRING" id="1123029.SAMN02745172_01173"/>
<evidence type="ECO:0000313" key="5">
    <source>
        <dbReference type="EMBL" id="SHO62816.1"/>
    </source>
</evidence>
<keyword evidence="2" id="KW-0442">Lipid degradation</keyword>
<dbReference type="Proteomes" id="UP000186406">
    <property type="component" value="Unassembled WGS sequence"/>
</dbReference>
<dbReference type="InterPro" id="IPR029058">
    <property type="entry name" value="AB_hydrolase_fold"/>
</dbReference>
<keyword evidence="3" id="KW-0443">Lipid metabolism</keyword>
<dbReference type="GO" id="GO:0003847">
    <property type="term" value="F:1-alkyl-2-acetylglycerophosphocholine esterase activity"/>
    <property type="evidence" value="ECO:0007669"/>
    <property type="project" value="TreeGrafter"/>
</dbReference>
<dbReference type="AlphaFoldDB" id="A0A1M7ZDQ9"/>
<keyword evidence="4" id="KW-0732">Signal</keyword>
<dbReference type="RefSeq" id="WP_073626526.1">
    <property type="nucleotide sequence ID" value="NZ_FRXO01000002.1"/>
</dbReference>
<keyword evidence="1 5" id="KW-0378">Hydrolase</keyword>
<accession>A0A1M7ZDQ9</accession>
<dbReference type="Gene3D" id="3.40.50.1820">
    <property type="entry name" value="alpha/beta hydrolase"/>
    <property type="match status" value="1"/>
</dbReference>
<feature type="signal peptide" evidence="4">
    <location>
        <begin position="1"/>
        <end position="27"/>
    </location>
</feature>
<evidence type="ECO:0000256" key="4">
    <source>
        <dbReference type="SAM" id="SignalP"/>
    </source>
</evidence>
<dbReference type="SUPFAM" id="SSF53474">
    <property type="entry name" value="alpha/beta-Hydrolases"/>
    <property type="match status" value="1"/>
</dbReference>
<evidence type="ECO:0000313" key="6">
    <source>
        <dbReference type="Proteomes" id="UP000186406"/>
    </source>
</evidence>
<dbReference type="PANTHER" id="PTHR10272:SF0">
    <property type="entry name" value="PLATELET-ACTIVATING FACTOR ACETYLHYDROLASE"/>
    <property type="match status" value="1"/>
</dbReference>
<sequence length="350" mass="36859">MRPLLRTLLSALSAVLLSTGLSGASMAADAVGVRTVEVPAPSRGGTLTVTVWYPATAGGTKALVGEDRLFRGTAAWRDAPPAAGRFPLVLVSHGSGGSILNLSWLASRLAAAGMIVAGPNHPGTTRGNSTPLDTTRMWQRTADISDVLTALTTEPPWKEHIDDRHVGAIGFSLGGHTVLSLAGARADLEAYAVYCERYPAMPDCRWFASGGVDLRSTNKARFEQSNRDARIGSVVAVDPSVARAFTADSLEAIAVPVHIINLGSPGTIPVAVEAETLAAAIPDHTYQKVDGAVHLSFLAECQPGAREFLKETGDTDPLCGDAPGHPRTRDDIHRQVAAMIEAAFLQDFAR</sequence>
<dbReference type="EMBL" id="FRXO01000002">
    <property type="protein sequence ID" value="SHO62816.1"/>
    <property type="molecule type" value="Genomic_DNA"/>
</dbReference>
<dbReference type="PIRSF" id="PIRSF031982">
    <property type="entry name" value="UCP031982_abhydr"/>
    <property type="match status" value="1"/>
</dbReference>
<dbReference type="GO" id="GO:0016042">
    <property type="term" value="P:lipid catabolic process"/>
    <property type="evidence" value="ECO:0007669"/>
    <property type="project" value="UniProtKB-KW"/>
</dbReference>
<gene>
    <name evidence="5" type="ORF">SAMN02745172_01173</name>
</gene>
<dbReference type="InterPro" id="IPR016986">
    <property type="entry name" value="UCP031982_abhydr"/>
</dbReference>
<evidence type="ECO:0000256" key="3">
    <source>
        <dbReference type="ARBA" id="ARBA00023098"/>
    </source>
</evidence>
<feature type="chain" id="PRO_5013246694" evidence="4">
    <location>
        <begin position="28"/>
        <end position="350"/>
    </location>
</feature>